<feature type="domain" description="BTB" evidence="1">
    <location>
        <begin position="9"/>
        <end position="68"/>
    </location>
</feature>
<dbReference type="SUPFAM" id="SSF54695">
    <property type="entry name" value="POZ domain"/>
    <property type="match status" value="1"/>
</dbReference>
<dbReference type="Proteomes" id="UP001196413">
    <property type="component" value="Unassembled WGS sequence"/>
</dbReference>
<accession>A0AAD5MQH5</accession>
<protein>
    <submittedName>
        <fullName evidence="2">BTB/POZ domain</fullName>
    </submittedName>
</protein>
<evidence type="ECO:0000313" key="2">
    <source>
        <dbReference type="EMBL" id="KAJ1360923.1"/>
    </source>
</evidence>
<dbReference type="PROSITE" id="PS50097">
    <property type="entry name" value="BTB"/>
    <property type="match status" value="1"/>
</dbReference>
<evidence type="ECO:0000313" key="3">
    <source>
        <dbReference type="Proteomes" id="UP001196413"/>
    </source>
</evidence>
<name>A0AAD5MQH5_PARTN</name>
<dbReference type="InterPro" id="IPR011333">
    <property type="entry name" value="SKP1/BTB/POZ_sf"/>
</dbReference>
<dbReference type="PANTHER" id="PTHR24413">
    <property type="entry name" value="SPECKLE-TYPE POZ PROTEIN"/>
    <property type="match status" value="1"/>
</dbReference>
<dbReference type="AlphaFoldDB" id="A0AAD5MQH5"/>
<dbReference type="Gene3D" id="3.30.710.10">
    <property type="entry name" value="Potassium Channel Kv1.1, Chain A"/>
    <property type="match status" value="2"/>
</dbReference>
<dbReference type="EMBL" id="JAHQIW010004036">
    <property type="protein sequence ID" value="KAJ1360923.1"/>
    <property type="molecule type" value="Genomic_DNA"/>
</dbReference>
<evidence type="ECO:0000259" key="1">
    <source>
        <dbReference type="PROSITE" id="PS50097"/>
    </source>
</evidence>
<reference evidence="2" key="1">
    <citation type="submission" date="2021-06" db="EMBL/GenBank/DDBJ databases">
        <title>Parelaphostrongylus tenuis whole genome reference sequence.</title>
        <authorList>
            <person name="Garwood T.J."/>
            <person name="Larsen P.A."/>
            <person name="Fountain-Jones N.M."/>
            <person name="Garbe J.R."/>
            <person name="Macchietto M.G."/>
            <person name="Kania S.A."/>
            <person name="Gerhold R.W."/>
            <person name="Richards J.E."/>
            <person name="Wolf T.M."/>
        </authorList>
    </citation>
    <scope>NUCLEOTIDE SEQUENCE</scope>
    <source>
        <strain evidence="2">MNPRO001-30</strain>
        <tissue evidence="2">Meninges</tissue>
    </source>
</reference>
<gene>
    <name evidence="2" type="primary">BATH-40_5</name>
    <name evidence="2" type="ORF">KIN20_020044</name>
</gene>
<proteinExistence type="predicted"/>
<dbReference type="InterPro" id="IPR000210">
    <property type="entry name" value="BTB/POZ_dom"/>
</dbReference>
<dbReference type="CDD" id="cd14733">
    <property type="entry name" value="BACK"/>
    <property type="match status" value="1"/>
</dbReference>
<keyword evidence="3" id="KW-1185">Reference proteome</keyword>
<comment type="caution">
    <text evidence="2">The sequence shown here is derived from an EMBL/GenBank/DDBJ whole genome shotgun (WGS) entry which is preliminary data.</text>
</comment>
<organism evidence="2 3">
    <name type="scientific">Parelaphostrongylus tenuis</name>
    <name type="common">Meningeal worm</name>
    <dbReference type="NCBI Taxonomy" id="148309"/>
    <lineage>
        <taxon>Eukaryota</taxon>
        <taxon>Metazoa</taxon>
        <taxon>Ecdysozoa</taxon>
        <taxon>Nematoda</taxon>
        <taxon>Chromadorea</taxon>
        <taxon>Rhabditida</taxon>
        <taxon>Rhabditina</taxon>
        <taxon>Rhabditomorpha</taxon>
        <taxon>Strongyloidea</taxon>
        <taxon>Metastrongylidae</taxon>
        <taxon>Parelaphostrongylus</taxon>
    </lineage>
</organism>
<sequence>MLSAENSDADLSLVAEFGGEREVFAVHKFKLITHSAVFRAMLGYNTKESSGSVCLGNLELEEVFHVMLLADKYIIPALKSICEQELIARVRPTNVAECVELADFCRANVLYECCLSLMKENRHAVFNTESWLALKERNPTFSMGIMERMMKRSRLCD</sequence>